<dbReference type="CTD" id="20195133"/>
<feature type="region of interest" description="Disordered" evidence="1">
    <location>
        <begin position="1481"/>
        <end position="1502"/>
    </location>
</feature>
<evidence type="ECO:0000313" key="7">
    <source>
        <dbReference type="Proteomes" id="UP000015101"/>
    </source>
</evidence>
<dbReference type="RefSeq" id="XP_009013060.1">
    <property type="nucleotide sequence ID" value="XM_009014812.1"/>
</dbReference>
<evidence type="ECO:0000256" key="1">
    <source>
        <dbReference type="SAM" id="MobiDB-lite"/>
    </source>
</evidence>
<dbReference type="OrthoDB" id="6287725at2759"/>
<dbReference type="SUPFAM" id="SSF81995">
    <property type="entry name" value="beta-sandwich domain of Sec23/24"/>
    <property type="match status" value="1"/>
</dbReference>
<dbReference type="Proteomes" id="UP000015101">
    <property type="component" value="Unassembled WGS sequence"/>
</dbReference>
<feature type="region of interest" description="Disordered" evidence="1">
    <location>
        <begin position="2310"/>
        <end position="2347"/>
    </location>
</feature>
<accession>T1EEY1</accession>
<evidence type="ECO:0000259" key="2">
    <source>
        <dbReference type="Pfam" id="PF14222"/>
    </source>
</evidence>
<dbReference type="GO" id="GO:0031175">
    <property type="term" value="P:neuron projection development"/>
    <property type="evidence" value="ECO:0000318"/>
    <property type="project" value="GO_Central"/>
</dbReference>
<dbReference type="EMBL" id="AMQM01003155">
    <property type="status" value="NOT_ANNOTATED_CDS"/>
    <property type="molecule type" value="Genomic_DNA"/>
</dbReference>
<feature type="domain" description="Cell morphogenesis protein C-terminal" evidence="3">
    <location>
        <begin position="1995"/>
        <end position="2248"/>
    </location>
</feature>
<evidence type="ECO:0000313" key="5">
    <source>
        <dbReference type="EMBL" id="ESO09038.1"/>
    </source>
</evidence>
<reference evidence="6" key="3">
    <citation type="submission" date="2015-06" db="UniProtKB">
        <authorList>
            <consortium name="EnsemblMetazoa"/>
        </authorList>
    </citation>
    <scope>IDENTIFICATION</scope>
</reference>
<feature type="compositionally biased region" description="Low complexity" evidence="1">
    <location>
        <begin position="1483"/>
        <end position="1495"/>
    </location>
</feature>
<dbReference type="InterPro" id="IPR029473">
    <property type="entry name" value="MOR2-PAG1_mid"/>
</dbReference>
<dbReference type="HOGENOM" id="CLU_000483_0_0_1"/>
<feature type="domain" description="Cell morphogenesis central region" evidence="4">
    <location>
        <begin position="1164"/>
        <end position="1321"/>
    </location>
</feature>
<reference evidence="5 7" key="2">
    <citation type="journal article" date="2013" name="Nature">
        <title>Insights into bilaterian evolution from three spiralian genomes.</title>
        <authorList>
            <person name="Simakov O."/>
            <person name="Marletaz F."/>
            <person name="Cho S.J."/>
            <person name="Edsinger-Gonzales E."/>
            <person name="Havlak P."/>
            <person name="Hellsten U."/>
            <person name="Kuo D.H."/>
            <person name="Larsson T."/>
            <person name="Lv J."/>
            <person name="Arendt D."/>
            <person name="Savage R."/>
            <person name="Osoegawa K."/>
            <person name="de Jong P."/>
            <person name="Grimwood J."/>
            <person name="Chapman J.A."/>
            <person name="Shapiro H."/>
            <person name="Aerts A."/>
            <person name="Otillar R.P."/>
            <person name="Terry A.Y."/>
            <person name="Boore J.L."/>
            <person name="Grigoriev I.V."/>
            <person name="Lindberg D.R."/>
            <person name="Seaver E.C."/>
            <person name="Weisblat D.A."/>
            <person name="Putnam N.H."/>
            <person name="Rokhsar D.S."/>
        </authorList>
    </citation>
    <scope>NUCLEOTIDE SEQUENCE</scope>
</reference>
<organism evidence="6 7">
    <name type="scientific">Helobdella robusta</name>
    <name type="common">Californian leech</name>
    <dbReference type="NCBI Taxonomy" id="6412"/>
    <lineage>
        <taxon>Eukaryota</taxon>
        <taxon>Metazoa</taxon>
        <taxon>Spiralia</taxon>
        <taxon>Lophotrochozoa</taxon>
        <taxon>Annelida</taxon>
        <taxon>Clitellata</taxon>
        <taxon>Hirudinea</taxon>
        <taxon>Rhynchobdellida</taxon>
        <taxon>Glossiphoniidae</taxon>
        <taxon>Helobdella</taxon>
    </lineage>
</organism>
<dbReference type="GO" id="GO:0005938">
    <property type="term" value="C:cell cortex"/>
    <property type="evidence" value="ECO:0000318"/>
    <property type="project" value="GO_Central"/>
</dbReference>
<gene>
    <name evidence="6" type="primary">20195133</name>
    <name evidence="5" type="ORF">HELRODRAFT_109994</name>
</gene>
<dbReference type="FunCoup" id="T1EEY1">
    <property type="interactions" value="986"/>
</dbReference>
<evidence type="ECO:0000259" key="4">
    <source>
        <dbReference type="Pfam" id="PF14228"/>
    </source>
</evidence>
<evidence type="ECO:0000313" key="6">
    <source>
        <dbReference type="EnsemblMetazoa" id="HelroP109994"/>
    </source>
</evidence>
<evidence type="ECO:0000259" key="3">
    <source>
        <dbReference type="Pfam" id="PF14225"/>
    </source>
</evidence>
<dbReference type="Pfam" id="PF14222">
    <property type="entry name" value="MOR2-PAG1_N"/>
    <property type="match status" value="1"/>
</dbReference>
<dbReference type="OMA" id="CGVLCMQ"/>
<dbReference type="GeneID" id="20195133"/>
<dbReference type="PANTHER" id="PTHR12295:SF30">
    <property type="entry name" value="PROTEIN FURRY"/>
    <property type="match status" value="1"/>
</dbReference>
<feature type="domain" description="Cell morphogenesis central region" evidence="4">
    <location>
        <begin position="1746"/>
        <end position="1839"/>
    </location>
</feature>
<reference evidence="7" key="1">
    <citation type="submission" date="2012-12" db="EMBL/GenBank/DDBJ databases">
        <authorList>
            <person name="Hellsten U."/>
            <person name="Grimwood J."/>
            <person name="Chapman J.A."/>
            <person name="Shapiro H."/>
            <person name="Aerts A."/>
            <person name="Otillar R.P."/>
            <person name="Terry A.Y."/>
            <person name="Boore J.L."/>
            <person name="Simakov O."/>
            <person name="Marletaz F."/>
            <person name="Cho S.-J."/>
            <person name="Edsinger-Gonzales E."/>
            <person name="Havlak P."/>
            <person name="Kuo D.-H."/>
            <person name="Larsson T."/>
            <person name="Lv J."/>
            <person name="Arendt D."/>
            <person name="Savage R."/>
            <person name="Osoegawa K."/>
            <person name="de Jong P."/>
            <person name="Lindberg D.R."/>
            <person name="Seaver E.C."/>
            <person name="Weisblat D.A."/>
            <person name="Putnam N.H."/>
            <person name="Grigoriev I.V."/>
            <person name="Rokhsar D.S."/>
        </authorList>
    </citation>
    <scope>NUCLEOTIDE SEQUENCE</scope>
</reference>
<evidence type="ECO:0008006" key="8">
    <source>
        <dbReference type="Google" id="ProtNLM"/>
    </source>
</evidence>
<dbReference type="GO" id="GO:0000902">
    <property type="term" value="P:cell morphogenesis"/>
    <property type="evidence" value="ECO:0000318"/>
    <property type="project" value="GO_Central"/>
</dbReference>
<dbReference type="EnsemblMetazoa" id="HelroT109994">
    <property type="protein sequence ID" value="HelroP109994"/>
    <property type="gene ID" value="HelroG109994"/>
</dbReference>
<feature type="compositionally biased region" description="Low complexity" evidence="1">
    <location>
        <begin position="2321"/>
        <end position="2334"/>
    </location>
</feature>
<name>T1EEY1_HELRO</name>
<keyword evidence="7" id="KW-1185">Reference proteome</keyword>
<feature type="region of interest" description="Disordered" evidence="1">
    <location>
        <begin position="1905"/>
        <end position="1964"/>
    </location>
</feature>
<dbReference type="GO" id="GO:0030427">
    <property type="term" value="C:site of polarized growth"/>
    <property type="evidence" value="ECO:0000318"/>
    <property type="project" value="GO_Central"/>
</dbReference>
<dbReference type="InterPro" id="IPR039867">
    <property type="entry name" value="Furry/Tao3/Mor2"/>
</dbReference>
<dbReference type="InParanoid" id="T1EEY1"/>
<proteinExistence type="predicted"/>
<dbReference type="PANTHER" id="PTHR12295">
    <property type="entry name" value="FURRY-RELATED"/>
    <property type="match status" value="1"/>
</dbReference>
<dbReference type="EMBL" id="KB096023">
    <property type="protein sequence ID" value="ESO09038.1"/>
    <property type="molecule type" value="Genomic_DNA"/>
</dbReference>
<dbReference type="STRING" id="6412.T1EEY1"/>
<dbReference type="Pfam" id="PF14228">
    <property type="entry name" value="MOR2-PAG1_mid"/>
    <property type="match status" value="2"/>
</dbReference>
<dbReference type="InterPro" id="IPR025481">
    <property type="entry name" value="Cell_Morphogen_C"/>
</dbReference>
<protein>
    <recommendedName>
        <fullName evidence="8">Protein furry</fullName>
    </recommendedName>
</protein>
<dbReference type="Pfam" id="PF14225">
    <property type="entry name" value="MOR2-PAG1_C"/>
    <property type="match status" value="1"/>
</dbReference>
<sequence>MQTLFAEFTVLAEKKINNVLEPPNQDKPLSKLLQRGEDAVFDQLLSTLSIVAENSLPSLLHALFGWYDRQNPMDEAGNCLYRRSNKCKGEKEYLCEKRDLAVDFVYCLVLIEILKQLPYHPGHDELINHIISLAFRHFKYREGTQLNRNAQNINIVADLFAEVIGVLAKSRFPAVRKRFTFELKELRSKEQTQASIHGIISLLMGMKFFRVKMHPIEDFQSCIQFLHECGTYFIELKEKEKEIKHALAGLFVEILLPVAAVAKNEVNVPVLKLFVEMLYVHTMDLAMKKRHSLALFPLVTCLLCVSQKQFFLTNWTTFLTQCLSKLKERDSTTARVALESLYRLLWVYMVRIKCESNTTTNSRLQSIVGSLFPKGSRVIMPRDAPLNIFVKIVQFIAQERLDFAMKEIIFDLLGVGKSTKTYYAPERMCIGLRAFLVIADGLQQKEIEPPMPQTMGVLPSGGTLRSKKTFINKFLTEQTAKNIGLQGYYAHVRKAFDSILKFLDSQVGRSMLLIRSENLNRETDNLLSGERKPKIDLFRTCVAALPRIIPDGMSQYELIDMISRLTVHMDDELGKLAFQSLQNISLDLPEWRLDVVNGFVHFIQREVTDSFPQLIEQSVRRLISLLTQWKSSAQTAAIVKVNINRDVMNCLCVRVSMCSRCTLHLVESLALMLLCSCKPIIRKLAVITLKEARNLFACLALPKDSESCVLDVMDRSCPIIIEKVLTHLPVQEKNTALSCYPVDFQWLTERTSIIWTSGNMYNNLLESATTHNMNFNTLDAASLDPWLQSIAIFMHRDYVTGCCPTAVQLAWVFLYNRFNTLLPQVDPLTILSDRSSSLLRSRKAPNEREMHISLWKNYVIMGCCIAMRSHCVELHRCISPDPGLVGSVDYLQQERFDPTTIRPVSPGLSAREMFRNLMTYLKCDIAEMRETTVFALGHINYLAFRDLLDELLQLIKDAIDRRTEKLKGKKKRDVLRLSLVRIFHYMAENHIFTLCSHEVVSQVTDSLCSTFVEYIDGTRFLLEHEADKEGSTLNEIRLYFSKFIHNLIKNTPVSKRHKLLSQDLRAGLCTLFATWCGKFGLPLVGADKRFVLSCHYSELEMAALQACASTLCCGPVYDPSNLNEGGDIYVWLSKLLSVHDEKIYKLVQETIVLLLEFNSEAQTLLEWVLDRCYTGSSEVADGCFNALALVFNARSYPCEQMSMLNVTLMCCGSSRPNIHNTAIQLLRLLYKRFFMDDVVILHTTAAIAAERRNALREELFNGLSSWSQLQISMRLALLHPDLTMPMFSEVTHRLTSAPPSICQNMLNYIIPWLHNVELVDISAATNFLTNPSSTATTYTTKPPLSGVGWGSAEATNMVLNNLMYITIKLGTVHSKEIENLWSALVACWPGNLPTIIRYLIIIVGMYPQIIVSSAKKIITYLARTRKDHLIDELMNELRTIEPLNFNVERIETAPFFRLTKRQIATSASVDDDGTNNVERNLQHHQQQHQQQPQQHHQQHLGLIHTKRHSAEDPSKLISADLLVHSNNQIIFLHFPTPELQGIFQDPGDLMRSLNPHQPHPLPMPAYGGFYAPLSNMLPSSTPLPNPPYQRCNLAMMLLTDLLMDGMVPVDWSMHTPLILHIIFLGLDNTRPLIHENSKQLLLKLLLATTQVNPFYMARLIINNQSINEPTYLFADKQRTSSSSLLLSSSSSLMSSVAGYRDVLPGSSFDIWMLFVDNLVVDNFDTLPPITVIETVDQATKLIIEFLLTRCRPLWSYEDITSKMQHIKSVEHIEHLLQYVVLILKHVQIQAHIEQRWAQEAIHMALSCSSRHYAGRSFQIFRSLHIPLTANDLCDVLSRLVETVAEQGEDMQGYVTEIMLTLESAVDHLDDDLCQTLKDVCLSTPNLDKITSSKLNLNLKNLSSLRQQQQQQQQSQQQQQQSHQQQQQQSQPQQPLASLLYRNNINNPSSSMSSPSSTSPSTSANNINLLRSKSTLSLKHATPDALLHEDRLNVLAQMFWITVSLMESDFEYEFLMAVRLLDKVINYMPPNRSECYEKLDKILHAIYWHDFPGVHSLLLKGLTSNLTLEPTWNLLSKLTDYLTVNIIDPTGKDGLPMNIVALLPMLVDNYEEPTKNNSNAAFRIAEASRFTGGLEHLASVMISYSQRTFKKDCTQWTKCVIKYLFDVYSSISDAVIAFLVEVVLDKGPNCTQGPVLQILLCIVLYVDISVSPSPSINADLLRVVARFIENPHHYKEAQQIIKQCVSRSSSLTAVPSNNNISNINISSSNNNNMVSNRNSMLITDLPRRTMEFRFDSSQIQIIGAKYWDLQNNQQQQHHHHQQQQQQTFNTSTQQQQRHDTNNSSTKLGVGAVMETGSMSTGASSGEGGALSSWKKPLASQVGLLSICLFRI</sequence>
<feature type="compositionally biased region" description="Low complexity" evidence="1">
    <location>
        <begin position="1905"/>
        <end position="1933"/>
    </location>
</feature>
<feature type="domain" description="Cell morphogenesis protein N-terminal" evidence="2">
    <location>
        <begin position="96"/>
        <end position="630"/>
    </location>
</feature>
<dbReference type="eggNOG" id="KOG1825">
    <property type="taxonomic scope" value="Eukaryota"/>
</dbReference>
<dbReference type="InterPro" id="IPR025614">
    <property type="entry name" value="Cell_morpho_N"/>
</dbReference>
<feature type="compositionally biased region" description="Low complexity" evidence="1">
    <location>
        <begin position="1942"/>
        <end position="1964"/>
    </location>
</feature>
<dbReference type="KEGG" id="hro:HELRODRAFT_109994"/>